<keyword evidence="3" id="KW-1185">Reference proteome</keyword>
<dbReference type="InterPro" id="IPR001841">
    <property type="entry name" value="Znf_RING"/>
</dbReference>
<proteinExistence type="predicted"/>
<evidence type="ECO:0000313" key="3">
    <source>
        <dbReference type="Proteomes" id="UP000193240"/>
    </source>
</evidence>
<dbReference type="AlphaFoldDB" id="A0A1Y2LRW3"/>
<reference evidence="2 3" key="1">
    <citation type="journal article" date="2017" name="Genome Announc.">
        <title>Genome sequence of the saprophytic ascomycete Epicoccum nigrum ICMP 19927 strain isolated from New Zealand.</title>
        <authorList>
            <person name="Fokin M."/>
            <person name="Fleetwood D."/>
            <person name="Weir B.S."/>
            <person name="Villas-Boas S.G."/>
        </authorList>
    </citation>
    <scope>NUCLEOTIDE SEQUENCE [LARGE SCALE GENOMIC DNA]</scope>
    <source>
        <strain evidence="2 3">ICMP 19927</strain>
    </source>
</reference>
<sequence>MANLIGPRVSMKSSVRLGRETIQFMIGKEMELFTVHKELICSSKYFRNMLQPRRKAIEDEGECTICHDAFDPGVKELTYCASSCGSNFHRSCMDDWRRNGPLSNAVLEAMLQACVVGKYLPSVRTVVKAYEITRAASPLRKFLVCLHMELNDQEYSGVLASWNEYPARFQKDLARAMMRERGKGVGTRGFEALKQKLLTDDWGMEE</sequence>
<organism evidence="2 3">
    <name type="scientific">Epicoccum nigrum</name>
    <name type="common">Soil fungus</name>
    <name type="synonym">Epicoccum purpurascens</name>
    <dbReference type="NCBI Taxonomy" id="105696"/>
    <lineage>
        <taxon>Eukaryota</taxon>
        <taxon>Fungi</taxon>
        <taxon>Dikarya</taxon>
        <taxon>Ascomycota</taxon>
        <taxon>Pezizomycotina</taxon>
        <taxon>Dothideomycetes</taxon>
        <taxon>Pleosporomycetidae</taxon>
        <taxon>Pleosporales</taxon>
        <taxon>Pleosporineae</taxon>
        <taxon>Didymellaceae</taxon>
        <taxon>Epicoccum</taxon>
    </lineage>
</organism>
<dbReference type="InterPro" id="IPR013083">
    <property type="entry name" value="Znf_RING/FYVE/PHD"/>
</dbReference>
<name>A0A1Y2LRW3_EPING</name>
<dbReference type="Pfam" id="PF13639">
    <property type="entry name" value="zf-RING_2"/>
    <property type="match status" value="1"/>
</dbReference>
<dbReference type="SUPFAM" id="SSF57850">
    <property type="entry name" value="RING/U-box"/>
    <property type="match status" value="1"/>
</dbReference>
<dbReference type="Proteomes" id="UP000193240">
    <property type="component" value="Unassembled WGS sequence"/>
</dbReference>
<dbReference type="PANTHER" id="PTHR21540">
    <property type="entry name" value="RING FINGER AND SWIM DOMAIN-CONTAINING PROTEIN 2"/>
    <property type="match status" value="1"/>
</dbReference>
<gene>
    <name evidence="2" type="ORF">B5807_08358</name>
</gene>
<dbReference type="EMBL" id="KZ107851">
    <property type="protein sequence ID" value="OSS46624.1"/>
    <property type="molecule type" value="Genomic_DNA"/>
</dbReference>
<accession>A0A1Y2LRW3</accession>
<feature type="domain" description="RING-type" evidence="1">
    <location>
        <begin position="62"/>
        <end position="99"/>
    </location>
</feature>
<dbReference type="STRING" id="105696.A0A1Y2LRW3"/>
<dbReference type="InParanoid" id="A0A1Y2LRW3"/>
<evidence type="ECO:0000313" key="2">
    <source>
        <dbReference type="EMBL" id="OSS46624.1"/>
    </source>
</evidence>
<dbReference type="GO" id="GO:0061630">
    <property type="term" value="F:ubiquitin protein ligase activity"/>
    <property type="evidence" value="ECO:0007669"/>
    <property type="project" value="InterPro"/>
</dbReference>
<dbReference type="Gene3D" id="3.30.40.10">
    <property type="entry name" value="Zinc/RING finger domain, C3HC4 (zinc finger)"/>
    <property type="match status" value="1"/>
</dbReference>
<dbReference type="PANTHER" id="PTHR21540:SF0">
    <property type="entry name" value="PHD FAMILY PROTEIN"/>
    <property type="match status" value="1"/>
</dbReference>
<dbReference type="InterPro" id="IPR039903">
    <property type="entry name" value="Zswim2"/>
</dbReference>
<evidence type="ECO:0000259" key="1">
    <source>
        <dbReference type="Pfam" id="PF13639"/>
    </source>
</evidence>
<protein>
    <recommendedName>
        <fullName evidence="1">RING-type domain-containing protein</fullName>
    </recommendedName>
</protein>